<name>A0ABM7NRM0_9VIRU</name>
<dbReference type="SUPFAM" id="SSF46955">
    <property type="entry name" value="Putative DNA-binding domain"/>
    <property type="match status" value="1"/>
</dbReference>
<dbReference type="GeneID" id="80558006"/>
<accession>A0ABM7NRM0</accession>
<protein>
    <submittedName>
        <fullName evidence="1">Uncharacterized protein</fullName>
    </submittedName>
</protein>
<proteinExistence type="predicted"/>
<dbReference type="EMBL" id="AP024483">
    <property type="protein sequence ID" value="BCS82801.1"/>
    <property type="molecule type" value="Genomic_DNA"/>
</dbReference>
<organism evidence="1 2">
    <name type="scientific">Cotonvirus japonicus</name>
    <dbReference type="NCBI Taxonomy" id="2811091"/>
    <lineage>
        <taxon>Viruses</taxon>
        <taxon>Varidnaviria</taxon>
        <taxon>Bamfordvirae</taxon>
        <taxon>Nucleocytoviricota</taxon>
        <taxon>Megaviricetes</taxon>
        <taxon>Imitervirales</taxon>
        <taxon>Mimiviridae</taxon>
        <taxon>Megamimivirinae</taxon>
        <taxon>Cotonvirus</taxon>
        <taxon>Cotonvirus japonicum</taxon>
    </lineage>
</organism>
<dbReference type="Proteomes" id="UP001321479">
    <property type="component" value="Segment"/>
</dbReference>
<reference evidence="1 2" key="1">
    <citation type="submission" date="2021-02" db="EMBL/GenBank/DDBJ databases">
        <title>Cotonvirus japonicus, which uses Golgi apparatus of host cells for its virion factory, phylogenetically links tailed tupanvirus and icosahedral mimivirus.</title>
        <authorList>
            <person name="Takahashi H."/>
            <person name="Fukaya S."/>
            <person name="Song C."/>
            <person name="Murata K."/>
            <person name="Takemura M."/>
        </authorList>
    </citation>
    <scope>NUCLEOTIDE SEQUENCE [LARGE SCALE GENOMIC DNA]</scope>
</reference>
<dbReference type="InterPro" id="IPR009061">
    <property type="entry name" value="DNA-bd_dom_put_sf"/>
</dbReference>
<evidence type="ECO:0000313" key="2">
    <source>
        <dbReference type="Proteomes" id="UP001321479"/>
    </source>
</evidence>
<dbReference type="RefSeq" id="YP_010841409.1">
    <property type="nucleotide sequence ID" value="NC_079139.1"/>
</dbReference>
<evidence type="ECO:0000313" key="1">
    <source>
        <dbReference type="EMBL" id="BCS82801.1"/>
    </source>
</evidence>
<sequence length="272" mass="33419">MKIDINKFQEYDYDWEDLKIKDDEKLCIFCEAKLKYSRGLCVCVTCRKDLTITKTTVLKEYMLKSEHLEDLHCIQYKNEYGYTHLYLLKEIRETAIFVHYKIICTTKMDYMTYTQMLIDKRSNKNELNKINREKLKTRKYYERQNRRKILEKKLNKYKLKIREDSEYCNKYINENKYTVGEVVDMMVIMDFLYKRTDYPQRIRKLYEYNKKCNQETINDRKEYGITYDSDDILRITEHDKQKLKKKAIQKYIKLHGKNKIPDQILVLCKKYK</sequence>
<keyword evidence="2" id="KW-1185">Reference proteome</keyword>